<comment type="caution">
    <text evidence="1">The sequence shown here is derived from an EMBL/GenBank/DDBJ whole genome shotgun (WGS) entry which is preliminary data.</text>
</comment>
<proteinExistence type="predicted"/>
<name>A0A5C4V6B0_9ACTN</name>
<evidence type="ECO:0000313" key="1">
    <source>
        <dbReference type="EMBL" id="KAB8186877.1"/>
    </source>
</evidence>
<sequence>MKLPVDALLEALTHPCFYLSGDENGGVGLHCRDHHDGGRPLAYYDRAGSICSDPEVANVATIPGLWAVAVDHLSTQHEG</sequence>
<protein>
    <submittedName>
        <fullName evidence="1">Uncharacterized protein</fullName>
    </submittedName>
</protein>
<dbReference type="OrthoDB" id="9901745at2"/>
<dbReference type="EMBL" id="VDLX02000028">
    <property type="protein sequence ID" value="KAB8186877.1"/>
    <property type="molecule type" value="Genomic_DNA"/>
</dbReference>
<dbReference type="RefSeq" id="WP_139637541.1">
    <property type="nucleotide sequence ID" value="NZ_VDLX02000028.1"/>
</dbReference>
<accession>A0A5C4V6B0</accession>
<dbReference type="AlphaFoldDB" id="A0A5C4V6B0"/>
<keyword evidence="2" id="KW-1185">Reference proteome</keyword>
<dbReference type="Proteomes" id="UP000312512">
    <property type="component" value="Unassembled WGS sequence"/>
</dbReference>
<gene>
    <name evidence="1" type="ORF">FH608_046145</name>
</gene>
<evidence type="ECO:0000313" key="2">
    <source>
        <dbReference type="Proteomes" id="UP000312512"/>
    </source>
</evidence>
<reference evidence="1 2" key="1">
    <citation type="submission" date="2019-10" db="EMBL/GenBank/DDBJ databases">
        <title>Nonomuraea sp. nov., isolated from Phyllanthus amarus.</title>
        <authorList>
            <person name="Klykleung N."/>
            <person name="Tanasupawat S."/>
        </authorList>
    </citation>
    <scope>NUCLEOTIDE SEQUENCE [LARGE SCALE GENOMIC DNA]</scope>
    <source>
        <strain evidence="1 2">PA1-10</strain>
    </source>
</reference>
<organism evidence="1 2">
    <name type="scientific">Nonomuraea phyllanthi</name>
    <dbReference type="NCBI Taxonomy" id="2219224"/>
    <lineage>
        <taxon>Bacteria</taxon>
        <taxon>Bacillati</taxon>
        <taxon>Actinomycetota</taxon>
        <taxon>Actinomycetes</taxon>
        <taxon>Streptosporangiales</taxon>
        <taxon>Streptosporangiaceae</taxon>
        <taxon>Nonomuraea</taxon>
    </lineage>
</organism>